<evidence type="ECO:0000313" key="3">
    <source>
        <dbReference type="Proteomes" id="UP000244855"/>
    </source>
</evidence>
<protein>
    <submittedName>
        <fullName evidence="2">Uncharacterized protein</fullName>
    </submittedName>
</protein>
<feature type="chain" id="PRO_5015971739" evidence="1">
    <location>
        <begin position="17"/>
        <end position="175"/>
    </location>
</feature>
<gene>
    <name evidence="2" type="ORF">DM02DRAFT_677590</name>
</gene>
<dbReference type="OrthoDB" id="3692200at2759"/>
<dbReference type="AlphaFoldDB" id="A0A2V1D2N9"/>
<name>A0A2V1D2N9_9PLEO</name>
<feature type="signal peptide" evidence="1">
    <location>
        <begin position="1"/>
        <end position="16"/>
    </location>
</feature>
<organism evidence="2 3">
    <name type="scientific">Periconia macrospinosa</name>
    <dbReference type="NCBI Taxonomy" id="97972"/>
    <lineage>
        <taxon>Eukaryota</taxon>
        <taxon>Fungi</taxon>
        <taxon>Dikarya</taxon>
        <taxon>Ascomycota</taxon>
        <taxon>Pezizomycotina</taxon>
        <taxon>Dothideomycetes</taxon>
        <taxon>Pleosporomycetidae</taxon>
        <taxon>Pleosporales</taxon>
        <taxon>Massarineae</taxon>
        <taxon>Periconiaceae</taxon>
        <taxon>Periconia</taxon>
    </lineage>
</organism>
<dbReference type="EMBL" id="KZ805696">
    <property type="protein sequence ID" value="PVH92307.1"/>
    <property type="molecule type" value="Genomic_DNA"/>
</dbReference>
<reference evidence="2 3" key="1">
    <citation type="journal article" date="2018" name="Sci. Rep.">
        <title>Comparative genomics provides insights into the lifestyle and reveals functional heterogeneity of dark septate endophytic fungi.</title>
        <authorList>
            <person name="Knapp D.G."/>
            <person name="Nemeth J.B."/>
            <person name="Barry K."/>
            <person name="Hainaut M."/>
            <person name="Henrissat B."/>
            <person name="Johnson J."/>
            <person name="Kuo A."/>
            <person name="Lim J.H.P."/>
            <person name="Lipzen A."/>
            <person name="Nolan M."/>
            <person name="Ohm R.A."/>
            <person name="Tamas L."/>
            <person name="Grigoriev I.V."/>
            <person name="Spatafora J.W."/>
            <person name="Nagy L.G."/>
            <person name="Kovacs G.M."/>
        </authorList>
    </citation>
    <scope>NUCLEOTIDE SEQUENCE [LARGE SCALE GENOMIC DNA]</scope>
    <source>
        <strain evidence="2 3">DSE2036</strain>
    </source>
</reference>
<evidence type="ECO:0000313" key="2">
    <source>
        <dbReference type="EMBL" id="PVH92307.1"/>
    </source>
</evidence>
<accession>A0A2V1D2N9</accession>
<keyword evidence="3" id="KW-1185">Reference proteome</keyword>
<evidence type="ECO:0000256" key="1">
    <source>
        <dbReference type="SAM" id="SignalP"/>
    </source>
</evidence>
<keyword evidence="1" id="KW-0732">Signal</keyword>
<dbReference type="Proteomes" id="UP000244855">
    <property type="component" value="Unassembled WGS sequence"/>
</dbReference>
<sequence length="175" mass="16919">MRSAIVISLITGLTLGVPTPNPREIGLGIPAVVVDGHPIKVPAEKRSLANDLGVNSKISIGSHTVEAGGGAVSIGGHATGGSVGNDPGSSITIHTKRLDPSLSITSGLLNARSKERGISFISGASAIGIGTSAIGGNVPIPGKDGSGVANGGKGGDALVPNSRAGNGGDGGIIIL</sequence>
<proteinExistence type="predicted"/>